<sequence length="743" mass="82649">MAMAVAAKRGSIAFSATYRPPVPQNIFSRPHQPGSKEDEHVMTDGENYNYNGQEISSAALKTILKREKLASEGKESDVNSGRLTGMVFVSERQGGLELLHIALRYNDNPPPKPKVFCLADVFGKDNFSGVRMEDSGCIAGDNLIYVTTKDPAPKRRQPWTAVYKTNLKTGKTERLTPPGQADLNPSVAPSGMKIAVASFEKKLGGWDGEIDYLRTNIFMMSVGGWGSDNVIFFHRKVKAFWGVFRVDLNNRTSVRVTPDGIDAITPAAINATTVVVATMRQKYTKFSDVRVEAQYRHIEIFYSTGQQQNIRITQNTMPKADHFNPFVIDGGKRIGYHRCDSNHLKSGNDIQRNFHKLESPHPDVGLFTVPGIFPTFSKDGSKVAFVDNEFKAVWVAETAENKSPRNVYKSKDSLEIFSPVWNQNPNKNILYVSMGSSFHAEQPLNIFALDLSRVGCCVQLTNTSNNAFPSTNPEGTKLVFRSTRDGGNEKHKNLYIMDIGKTGCQQGEITRLTNGLWTDTHCQWSPSGDWIVFSSSRHRKPEDAPSDNGLDPGYFAVFLVKVSDSNVLIRVMESSSNCKGHVNHPFFSPDGKSIVVTADLAAVSVDPISLPHFLHSVRPYGDIFTFDIAMYNFTGVRKFNRITHSRYENSTATWTMFSSQDPHAAWNMRLNNAFTPSCPYAQHDGGVACSVLLFRGRVFGKWSSFALVVINSSQWSSFAFEKGYVGTGFLEVGLKVHVQSSNE</sequence>
<dbReference type="EMBL" id="CM045761">
    <property type="protein sequence ID" value="KAI8016453.1"/>
    <property type="molecule type" value="Genomic_DNA"/>
</dbReference>
<protein>
    <submittedName>
        <fullName evidence="1">Tol-Pal system protein TolB</fullName>
    </submittedName>
</protein>
<reference evidence="1 2" key="1">
    <citation type="journal article" date="2022" name="Plant J.">
        <title>Chromosome-level genome of Camellia lanceoleosa provides a valuable resource for understanding genome evolution and self-incompatibility.</title>
        <authorList>
            <person name="Gong W."/>
            <person name="Xiao S."/>
            <person name="Wang L."/>
            <person name="Liao Z."/>
            <person name="Chang Y."/>
            <person name="Mo W."/>
            <person name="Hu G."/>
            <person name="Li W."/>
            <person name="Zhao G."/>
            <person name="Zhu H."/>
            <person name="Hu X."/>
            <person name="Ji K."/>
            <person name="Xiang X."/>
            <person name="Song Q."/>
            <person name="Yuan D."/>
            <person name="Jin S."/>
            <person name="Zhang L."/>
        </authorList>
    </citation>
    <scope>NUCLEOTIDE SEQUENCE [LARGE SCALE GENOMIC DNA]</scope>
    <source>
        <strain evidence="1">SQ_2022a</strain>
    </source>
</reference>
<organism evidence="1 2">
    <name type="scientific">Camellia lanceoleosa</name>
    <dbReference type="NCBI Taxonomy" id="1840588"/>
    <lineage>
        <taxon>Eukaryota</taxon>
        <taxon>Viridiplantae</taxon>
        <taxon>Streptophyta</taxon>
        <taxon>Embryophyta</taxon>
        <taxon>Tracheophyta</taxon>
        <taxon>Spermatophyta</taxon>
        <taxon>Magnoliopsida</taxon>
        <taxon>eudicotyledons</taxon>
        <taxon>Gunneridae</taxon>
        <taxon>Pentapetalae</taxon>
        <taxon>asterids</taxon>
        <taxon>Ericales</taxon>
        <taxon>Theaceae</taxon>
        <taxon>Camellia</taxon>
    </lineage>
</organism>
<proteinExistence type="predicted"/>
<gene>
    <name evidence="1" type="ORF">LOK49_LG05G00774</name>
</gene>
<name>A0ACC0HUT0_9ERIC</name>
<comment type="caution">
    <text evidence="1">The sequence shown here is derived from an EMBL/GenBank/DDBJ whole genome shotgun (WGS) entry which is preliminary data.</text>
</comment>
<dbReference type="Proteomes" id="UP001060215">
    <property type="component" value="Chromosome 4"/>
</dbReference>
<keyword evidence="2" id="KW-1185">Reference proteome</keyword>
<accession>A0ACC0HUT0</accession>
<evidence type="ECO:0000313" key="1">
    <source>
        <dbReference type="EMBL" id="KAI8016453.1"/>
    </source>
</evidence>
<evidence type="ECO:0000313" key="2">
    <source>
        <dbReference type="Proteomes" id="UP001060215"/>
    </source>
</evidence>